<dbReference type="Pfam" id="PF07690">
    <property type="entry name" value="MFS_1"/>
    <property type="match status" value="1"/>
</dbReference>
<feature type="transmembrane region" description="Helical" evidence="6">
    <location>
        <begin position="51"/>
        <end position="71"/>
    </location>
</feature>
<feature type="transmembrane region" description="Helical" evidence="6">
    <location>
        <begin position="341"/>
        <end position="369"/>
    </location>
</feature>
<organism evidence="8 9">
    <name type="scientific">Bordetella flabilis</name>
    <dbReference type="NCBI Taxonomy" id="463014"/>
    <lineage>
        <taxon>Bacteria</taxon>
        <taxon>Pseudomonadati</taxon>
        <taxon>Pseudomonadota</taxon>
        <taxon>Betaproteobacteria</taxon>
        <taxon>Burkholderiales</taxon>
        <taxon>Alcaligenaceae</taxon>
        <taxon>Bordetella</taxon>
    </lineage>
</organism>
<dbReference type="InterPro" id="IPR050189">
    <property type="entry name" value="MFS_Efflux_Transporters"/>
</dbReference>
<evidence type="ECO:0000256" key="3">
    <source>
        <dbReference type="ARBA" id="ARBA00022692"/>
    </source>
</evidence>
<dbReference type="OrthoDB" id="6368326at2"/>
<dbReference type="STRING" id="463014.BAU07_15715"/>
<keyword evidence="2" id="KW-1003">Cell membrane</keyword>
<feature type="transmembrane region" description="Helical" evidence="6">
    <location>
        <begin position="83"/>
        <end position="107"/>
    </location>
</feature>
<dbReference type="GO" id="GO:0005886">
    <property type="term" value="C:plasma membrane"/>
    <property type="evidence" value="ECO:0007669"/>
    <property type="project" value="UniProtKB-SubCell"/>
</dbReference>
<comment type="subcellular location">
    <subcellularLocation>
        <location evidence="1">Cell membrane</location>
        <topology evidence="1">Multi-pass membrane protein</topology>
    </subcellularLocation>
</comment>
<feature type="transmembrane region" description="Helical" evidence="6">
    <location>
        <begin position="216"/>
        <end position="244"/>
    </location>
</feature>
<dbReference type="RefSeq" id="WP_066659429.1">
    <property type="nucleotide sequence ID" value="NZ_CBCSCL010000037.1"/>
</dbReference>
<evidence type="ECO:0000313" key="9">
    <source>
        <dbReference type="Proteomes" id="UP000091926"/>
    </source>
</evidence>
<dbReference type="KEGG" id="bfz:BAU07_15715"/>
<reference evidence="8 9" key="1">
    <citation type="submission" date="2016-06" db="EMBL/GenBank/DDBJ databases">
        <title>Complete genome sequences of Bordetella bronchialis and Bordetella flabilis.</title>
        <authorList>
            <person name="LiPuma J.J."/>
            <person name="Spilker T."/>
        </authorList>
    </citation>
    <scope>NUCLEOTIDE SEQUENCE [LARGE SCALE GENOMIC DNA]</scope>
    <source>
        <strain evidence="8 9">AU10664</strain>
    </source>
</reference>
<evidence type="ECO:0000256" key="4">
    <source>
        <dbReference type="ARBA" id="ARBA00022989"/>
    </source>
</evidence>
<gene>
    <name evidence="8" type="ORF">BAU07_15715</name>
</gene>
<dbReference type="Proteomes" id="UP000091926">
    <property type="component" value="Chromosome"/>
</dbReference>
<feature type="transmembrane region" description="Helical" evidence="6">
    <location>
        <begin position="250"/>
        <end position="270"/>
    </location>
</feature>
<dbReference type="InterPro" id="IPR020846">
    <property type="entry name" value="MFS_dom"/>
</dbReference>
<feature type="transmembrane region" description="Helical" evidence="6">
    <location>
        <begin position="375"/>
        <end position="394"/>
    </location>
</feature>
<feature type="domain" description="Major facilitator superfamily (MFS) profile" evidence="7">
    <location>
        <begin position="15"/>
        <end position="398"/>
    </location>
</feature>
<dbReference type="InterPro" id="IPR011701">
    <property type="entry name" value="MFS"/>
</dbReference>
<evidence type="ECO:0000259" key="7">
    <source>
        <dbReference type="PROSITE" id="PS50850"/>
    </source>
</evidence>
<accession>A0A193GE97</accession>
<feature type="transmembrane region" description="Helical" evidence="6">
    <location>
        <begin position="170"/>
        <end position="190"/>
    </location>
</feature>
<keyword evidence="9" id="KW-1185">Reference proteome</keyword>
<feature type="transmembrane region" description="Helical" evidence="6">
    <location>
        <begin position="140"/>
        <end position="158"/>
    </location>
</feature>
<protein>
    <submittedName>
        <fullName evidence="8">MFS transporter</fullName>
    </submittedName>
</protein>
<sequence length="403" mass="41474">MSNTLMNRMYGPWPSILLIVGAGIVSAFQVGKAPMAMSAVQGDLDLSLAAASWLLSSFAIVGAIAGVPIGLAVDHVGARRMAVVGLLLQGVGSLLGGLAPDAFALLATRVLEGMGFLCLIVAAPTLVAAVAPVAVRGRAMALWATFMPMGMTLIFLAAPSLDMLGWRGFWHMNAAIPLAYAALLLWGLRLPPQADIPARRSIGRDVRDAFVARDPWILGGLFMFFSAAYFALFGFLPTLVSGWFSVGNQAASMLSAIAVAASAGGNILGGQLLVRGVSGHRLLRGAFGGMALCSLSIFGILGGATPPLIAYVLCIVYSLLGGLIPTVIFDYAPRYAPRPQLVGATVGFAMQGNNVGLIVGPACAGAIAATFGWPAVSLLVLAMAAGALVLVFALESPRIPARG</sequence>
<name>A0A193GE97_9BORD</name>
<evidence type="ECO:0000313" key="8">
    <source>
        <dbReference type="EMBL" id="ANN78362.1"/>
    </source>
</evidence>
<dbReference type="InterPro" id="IPR036259">
    <property type="entry name" value="MFS_trans_sf"/>
</dbReference>
<dbReference type="EMBL" id="CP016172">
    <property type="protein sequence ID" value="ANN78362.1"/>
    <property type="molecule type" value="Genomic_DNA"/>
</dbReference>
<dbReference type="PANTHER" id="PTHR43124:SF3">
    <property type="entry name" value="CHLORAMPHENICOL EFFLUX PUMP RV0191"/>
    <property type="match status" value="1"/>
</dbReference>
<evidence type="ECO:0000256" key="2">
    <source>
        <dbReference type="ARBA" id="ARBA00022475"/>
    </source>
</evidence>
<feature type="transmembrane region" description="Helical" evidence="6">
    <location>
        <begin position="282"/>
        <end position="302"/>
    </location>
</feature>
<feature type="transmembrane region" description="Helical" evidence="6">
    <location>
        <begin position="308"/>
        <end position="329"/>
    </location>
</feature>
<keyword evidence="3 6" id="KW-0812">Transmembrane</keyword>
<evidence type="ECO:0000256" key="1">
    <source>
        <dbReference type="ARBA" id="ARBA00004651"/>
    </source>
</evidence>
<dbReference type="AlphaFoldDB" id="A0A193GE97"/>
<proteinExistence type="predicted"/>
<keyword evidence="4 6" id="KW-1133">Transmembrane helix</keyword>
<evidence type="ECO:0000256" key="5">
    <source>
        <dbReference type="ARBA" id="ARBA00023136"/>
    </source>
</evidence>
<dbReference type="PROSITE" id="PS50850">
    <property type="entry name" value="MFS"/>
    <property type="match status" value="1"/>
</dbReference>
<evidence type="ECO:0000256" key="6">
    <source>
        <dbReference type="SAM" id="Phobius"/>
    </source>
</evidence>
<dbReference type="SUPFAM" id="SSF103473">
    <property type="entry name" value="MFS general substrate transporter"/>
    <property type="match status" value="1"/>
</dbReference>
<feature type="transmembrane region" description="Helical" evidence="6">
    <location>
        <begin position="113"/>
        <end position="133"/>
    </location>
</feature>
<dbReference type="PANTHER" id="PTHR43124">
    <property type="entry name" value="PURINE EFFLUX PUMP PBUE"/>
    <property type="match status" value="1"/>
</dbReference>
<keyword evidence="5 6" id="KW-0472">Membrane</keyword>
<dbReference type="Gene3D" id="1.20.1250.20">
    <property type="entry name" value="MFS general substrate transporter like domains"/>
    <property type="match status" value="1"/>
</dbReference>
<dbReference type="GO" id="GO:0022857">
    <property type="term" value="F:transmembrane transporter activity"/>
    <property type="evidence" value="ECO:0007669"/>
    <property type="project" value="InterPro"/>
</dbReference>